<dbReference type="SMART" id="SM01240">
    <property type="entry name" value="IMPDH"/>
    <property type="match status" value="1"/>
</dbReference>
<dbReference type="InterPro" id="IPR046342">
    <property type="entry name" value="CBS_dom_sf"/>
</dbReference>
<dbReference type="EC" id="1.1.1.205" evidence="13 20"/>
<name>A0A4R6BTM4_9STAP</name>
<comment type="caution">
    <text evidence="13">Lacks conserved residue(s) required for the propagation of feature annotation.</text>
</comment>
<comment type="catalytic activity">
    <reaction evidence="12 13 20">
        <text>IMP + NAD(+) + H2O = XMP + NADH + H(+)</text>
        <dbReference type="Rhea" id="RHEA:11708"/>
        <dbReference type="ChEBI" id="CHEBI:15377"/>
        <dbReference type="ChEBI" id="CHEBI:15378"/>
        <dbReference type="ChEBI" id="CHEBI:57464"/>
        <dbReference type="ChEBI" id="CHEBI:57540"/>
        <dbReference type="ChEBI" id="CHEBI:57945"/>
        <dbReference type="ChEBI" id="CHEBI:58053"/>
        <dbReference type="EC" id="1.1.1.205"/>
    </reaction>
</comment>
<dbReference type="FunFam" id="3.20.20.70:FF:000003">
    <property type="entry name" value="GMP reductase"/>
    <property type="match status" value="1"/>
</dbReference>
<dbReference type="InterPro" id="IPR015875">
    <property type="entry name" value="IMP_DH/GMP_Rdtase_CS"/>
</dbReference>
<dbReference type="AlphaFoldDB" id="A0A4R6BTM4"/>
<gene>
    <name evidence="13 22" type="primary">guaB</name>
    <name evidence="22" type="ORF">ERX29_07180</name>
</gene>
<dbReference type="PROSITE" id="PS00487">
    <property type="entry name" value="IMP_DH_GMP_RED"/>
    <property type="match status" value="1"/>
</dbReference>
<dbReference type="GO" id="GO:0006183">
    <property type="term" value="P:GTP biosynthetic process"/>
    <property type="evidence" value="ECO:0007669"/>
    <property type="project" value="TreeGrafter"/>
</dbReference>
<comment type="subunit">
    <text evidence="3 13">Homotetramer.</text>
</comment>
<dbReference type="InterPro" id="IPR005990">
    <property type="entry name" value="IMP_DH"/>
</dbReference>
<comment type="similarity">
    <text evidence="2 13 19">Belongs to the IMPDH/GMPR family.</text>
</comment>
<dbReference type="SMART" id="SM00116">
    <property type="entry name" value="CBS"/>
    <property type="match status" value="2"/>
</dbReference>
<feature type="binding site" description="in other chain" evidence="13 17">
    <location>
        <position position="305"/>
    </location>
    <ligand>
        <name>K(+)</name>
        <dbReference type="ChEBI" id="CHEBI:29103"/>
        <note>ligand shared between two tetrameric partners</note>
    </ligand>
</feature>
<dbReference type="PANTHER" id="PTHR11911:SF111">
    <property type="entry name" value="INOSINE-5'-MONOPHOSPHATE DEHYDROGENASE"/>
    <property type="match status" value="1"/>
</dbReference>
<evidence type="ECO:0000256" key="20">
    <source>
        <dbReference type="RuleBase" id="RU003928"/>
    </source>
</evidence>
<dbReference type="SUPFAM" id="SSF51412">
    <property type="entry name" value="Inosine monophosphate dehydrogenase (IMPDH)"/>
    <property type="match status" value="1"/>
</dbReference>
<keyword evidence="8 13" id="KW-0630">Potassium</keyword>
<evidence type="ECO:0000256" key="13">
    <source>
        <dbReference type="HAMAP-Rule" id="MF_01964"/>
    </source>
</evidence>
<feature type="binding site" description="in other chain" evidence="13 17">
    <location>
        <position position="303"/>
    </location>
    <ligand>
        <name>K(+)</name>
        <dbReference type="ChEBI" id="CHEBI:29103"/>
        <note>ligand shared between two tetrameric partners</note>
    </ligand>
</feature>
<feature type="binding site" evidence="13">
    <location>
        <position position="472"/>
    </location>
    <ligand>
        <name>K(+)</name>
        <dbReference type="ChEBI" id="CHEBI:29103"/>
        <note>ligand shared between two tetrameric partners</note>
    </ligand>
</feature>
<feature type="binding site" evidence="13">
    <location>
        <position position="474"/>
    </location>
    <ligand>
        <name>K(+)</name>
        <dbReference type="ChEBI" id="CHEBI:29103"/>
        <note>ligand shared between two tetrameric partners</note>
    </ligand>
</feature>
<protein>
    <recommendedName>
        <fullName evidence="13 20">Inosine-5'-monophosphate dehydrogenase</fullName>
        <shortName evidence="13">IMP dehydrogenase</shortName>
        <shortName evidence="13">IMPD</shortName>
        <shortName evidence="13">IMPDH</shortName>
        <ecNumber evidence="13 20">1.1.1.205</ecNumber>
    </recommendedName>
</protein>
<comment type="pathway">
    <text evidence="13 20">Purine metabolism; XMP biosynthesis via de novo pathway; XMP from IMP: step 1/1.</text>
</comment>
<evidence type="ECO:0000313" key="23">
    <source>
        <dbReference type="Proteomes" id="UP000294802"/>
    </source>
</evidence>
<evidence type="ECO:0000256" key="3">
    <source>
        <dbReference type="ARBA" id="ARBA00011881"/>
    </source>
</evidence>
<feature type="active site" description="Proton acceptor" evidence="13 14">
    <location>
        <position position="404"/>
    </location>
</feature>
<dbReference type="Proteomes" id="UP000294802">
    <property type="component" value="Unassembled WGS sequence"/>
</dbReference>
<keyword evidence="9 13" id="KW-0560">Oxidoreductase</keyword>
<keyword evidence="23" id="KW-1185">Reference proteome</keyword>
<evidence type="ECO:0000313" key="22">
    <source>
        <dbReference type="EMBL" id="TDM10445.1"/>
    </source>
</evidence>
<feature type="binding site" evidence="13 15">
    <location>
        <begin position="388"/>
        <end position="392"/>
    </location>
    <ligand>
        <name>IMP</name>
        <dbReference type="ChEBI" id="CHEBI:58053"/>
    </ligand>
</feature>
<sequence>MWETKFQKEGLTFDDVLLIPGKSEVLPNQVDLKVALSEHLKLNIPILSAGMDTVTEAKMAIAMARQGGLGVIHKNMSIEQQADEVQKVKRSENGVITNPFFLTPEERVFAAEHLMSKYRISGVPIVNNETEMKLAGIITNRDLRFIEDYSIKIDDVMTKDNLVTAPVGTTLTEAEKLLQQYKIEKLPLVDDNGILKGLITIKDIEKVIEFPDAAKDEHGRLLVAAAVGIAKDTITRAKHLVEAGTDALVIDTAHGHSKGVLDMVKELKTNFPEVTLIAGNVATAEGTRALFEAGADVVKVGIGPGSICTTRVVAGVGVPQITAIYDSASVARELGKTIIADGGIKFSGDIVKALAAGGHAVMLGSLLGGTEESPGATEIYQGRQYKVYRGMGSLGAMEQGSKDRYFQDDKEAKKFVPEGIEGRIAYKGALQDTVYQLIGGIRSGMGYTGSKDLQALREEAQFIKMTGAGLKESHPHDVQITKEAPNYSI</sequence>
<organism evidence="22 23">
    <name type="scientific">Macrococcus lamae</name>
    <dbReference type="NCBI Taxonomy" id="198484"/>
    <lineage>
        <taxon>Bacteria</taxon>
        <taxon>Bacillati</taxon>
        <taxon>Bacillota</taxon>
        <taxon>Bacilli</taxon>
        <taxon>Bacillales</taxon>
        <taxon>Staphylococcaceae</taxon>
        <taxon>Macrococcus</taxon>
    </lineage>
</organism>
<evidence type="ECO:0000256" key="19">
    <source>
        <dbReference type="RuleBase" id="RU003927"/>
    </source>
</evidence>
<dbReference type="HAMAP" id="MF_01964">
    <property type="entry name" value="IMPDH"/>
    <property type="match status" value="1"/>
</dbReference>
<evidence type="ECO:0000256" key="2">
    <source>
        <dbReference type="ARBA" id="ARBA00005502"/>
    </source>
</evidence>
<evidence type="ECO:0000256" key="18">
    <source>
        <dbReference type="PROSITE-ProRule" id="PRU00703"/>
    </source>
</evidence>
<feature type="binding site" evidence="13 16">
    <location>
        <begin position="301"/>
        <end position="303"/>
    </location>
    <ligand>
        <name>NAD(+)</name>
        <dbReference type="ChEBI" id="CHEBI:57540"/>
    </ligand>
</feature>
<dbReference type="PROSITE" id="PS51371">
    <property type="entry name" value="CBS"/>
    <property type="match status" value="2"/>
</dbReference>
<keyword evidence="7 13" id="KW-0658">Purine biosynthesis</keyword>
<evidence type="ECO:0000256" key="16">
    <source>
        <dbReference type="PIRSR" id="PIRSR000130-3"/>
    </source>
</evidence>
<dbReference type="RefSeq" id="WP_133444026.1">
    <property type="nucleotide sequence ID" value="NZ_SCWB01000011.1"/>
</dbReference>
<dbReference type="GO" id="GO:0000166">
    <property type="term" value="F:nucleotide binding"/>
    <property type="evidence" value="ECO:0007669"/>
    <property type="project" value="UniProtKB-UniRule"/>
</dbReference>
<feature type="binding site" evidence="16">
    <location>
        <begin position="251"/>
        <end position="253"/>
    </location>
    <ligand>
        <name>NAD(+)</name>
        <dbReference type="ChEBI" id="CHEBI:57540"/>
    </ligand>
</feature>
<comment type="caution">
    <text evidence="22">The sequence shown here is derived from an EMBL/GenBank/DDBJ whole genome shotgun (WGS) entry which is preliminary data.</text>
</comment>
<keyword evidence="6 13" id="KW-0332">GMP biosynthesis</keyword>
<dbReference type="UniPathway" id="UPA00601">
    <property type="reaction ID" value="UER00295"/>
</dbReference>
<evidence type="ECO:0000259" key="21">
    <source>
        <dbReference type="PROSITE" id="PS51371"/>
    </source>
</evidence>
<dbReference type="InterPro" id="IPR000644">
    <property type="entry name" value="CBS_dom"/>
</dbReference>
<dbReference type="NCBIfam" id="TIGR01302">
    <property type="entry name" value="IMP_dehydrog"/>
    <property type="match status" value="1"/>
</dbReference>
<accession>A0A4R6BTM4</accession>
<dbReference type="GO" id="GO:0046872">
    <property type="term" value="F:metal ion binding"/>
    <property type="evidence" value="ECO:0007669"/>
    <property type="project" value="UniProtKB-UniRule"/>
</dbReference>
<evidence type="ECO:0000256" key="4">
    <source>
        <dbReference type="ARBA" id="ARBA00022723"/>
    </source>
</evidence>
<evidence type="ECO:0000256" key="14">
    <source>
        <dbReference type="PIRSR" id="PIRSR000130-1"/>
    </source>
</evidence>
<feature type="binding site" evidence="13 15">
    <location>
        <begin position="341"/>
        <end position="343"/>
    </location>
    <ligand>
        <name>IMP</name>
        <dbReference type="ChEBI" id="CHEBI:58053"/>
    </ligand>
</feature>
<dbReference type="EMBL" id="SCWB01000011">
    <property type="protein sequence ID" value="TDM10445.1"/>
    <property type="molecule type" value="Genomic_DNA"/>
</dbReference>
<feature type="binding site" evidence="13">
    <location>
        <position position="473"/>
    </location>
    <ligand>
        <name>K(+)</name>
        <dbReference type="ChEBI" id="CHEBI:29103"/>
        <note>ligand shared between two tetrameric partners</note>
    </ligand>
</feature>
<dbReference type="InterPro" id="IPR013785">
    <property type="entry name" value="Aldolase_TIM"/>
</dbReference>
<evidence type="ECO:0000256" key="15">
    <source>
        <dbReference type="PIRSR" id="PIRSR000130-2"/>
    </source>
</evidence>
<evidence type="ECO:0000256" key="17">
    <source>
        <dbReference type="PIRSR" id="PIRSR000130-4"/>
    </source>
</evidence>
<keyword evidence="10 13" id="KW-0520">NAD</keyword>
<dbReference type="GO" id="GO:0006177">
    <property type="term" value="P:GMP biosynthetic process"/>
    <property type="evidence" value="ECO:0007669"/>
    <property type="project" value="UniProtKB-UniRule"/>
</dbReference>
<dbReference type="Gene3D" id="3.20.20.70">
    <property type="entry name" value="Aldolase class I"/>
    <property type="match status" value="1"/>
</dbReference>
<dbReference type="PIRSF" id="PIRSF000130">
    <property type="entry name" value="IMPDH"/>
    <property type="match status" value="1"/>
</dbReference>
<dbReference type="Pfam" id="PF00478">
    <property type="entry name" value="IMPDH"/>
    <property type="match status" value="1"/>
</dbReference>
<feature type="domain" description="CBS" evidence="21">
    <location>
        <begin position="157"/>
        <end position="217"/>
    </location>
</feature>
<dbReference type="OrthoDB" id="9805398at2"/>
<feature type="binding site" evidence="13">
    <location>
        <position position="251"/>
    </location>
    <ligand>
        <name>NAD(+)</name>
        <dbReference type="ChEBI" id="CHEBI:57540"/>
    </ligand>
</feature>
<evidence type="ECO:0000256" key="6">
    <source>
        <dbReference type="ARBA" id="ARBA00022749"/>
    </source>
</evidence>
<dbReference type="CDD" id="cd04601">
    <property type="entry name" value="CBS_pair_IMPDH"/>
    <property type="match status" value="1"/>
</dbReference>
<keyword evidence="11 18" id="KW-0129">CBS domain</keyword>
<comment type="cofactor">
    <cofactor evidence="1 13">
        <name>K(+)</name>
        <dbReference type="ChEBI" id="CHEBI:29103"/>
    </cofactor>
</comment>
<proteinExistence type="inferred from homology"/>
<dbReference type="SUPFAM" id="SSF54631">
    <property type="entry name" value="CBS-domain pair"/>
    <property type="match status" value="1"/>
</dbReference>
<feature type="active site" description="Thioimidate intermediate" evidence="13 14">
    <location>
        <position position="308"/>
    </location>
</feature>
<dbReference type="GO" id="GO:0003938">
    <property type="term" value="F:IMP dehydrogenase activity"/>
    <property type="evidence" value="ECO:0007669"/>
    <property type="project" value="UniProtKB-UniRule"/>
</dbReference>
<dbReference type="CDD" id="cd00381">
    <property type="entry name" value="IMPDH"/>
    <property type="match status" value="1"/>
</dbReference>
<feature type="binding site" evidence="13 15">
    <location>
        <position position="418"/>
    </location>
    <ligand>
        <name>IMP</name>
        <dbReference type="ChEBI" id="CHEBI:58053"/>
    </ligand>
</feature>
<comment type="function">
    <text evidence="13">Catalyzes the conversion of inosine 5'-phosphate (IMP) to xanthosine 5'-phosphate (XMP), the first committed and rate-limiting step in the de novo synthesis of guanine nucleotides, and therefore plays an important role in the regulation of cell growth.</text>
</comment>
<evidence type="ECO:0000256" key="5">
    <source>
        <dbReference type="ARBA" id="ARBA00022737"/>
    </source>
</evidence>
<evidence type="ECO:0000256" key="10">
    <source>
        <dbReference type="ARBA" id="ARBA00023027"/>
    </source>
</evidence>
<evidence type="ECO:0000256" key="1">
    <source>
        <dbReference type="ARBA" id="ARBA00001958"/>
    </source>
</evidence>
<dbReference type="Pfam" id="PF00571">
    <property type="entry name" value="CBS"/>
    <property type="match status" value="2"/>
</dbReference>
<feature type="binding site" description="in other chain" evidence="13 17">
    <location>
        <position position="308"/>
    </location>
    <ligand>
        <name>K(+)</name>
        <dbReference type="ChEBI" id="CHEBI:29103"/>
        <note>ligand shared between two tetrameric partners</note>
    </ligand>
</feature>
<feature type="domain" description="CBS" evidence="21">
    <location>
        <begin position="95"/>
        <end position="153"/>
    </location>
</feature>
<dbReference type="PANTHER" id="PTHR11911">
    <property type="entry name" value="INOSINE-5-MONOPHOSPHATE DEHYDROGENASE RELATED"/>
    <property type="match status" value="1"/>
</dbReference>
<keyword evidence="4 13" id="KW-0479">Metal-binding</keyword>
<evidence type="ECO:0000256" key="9">
    <source>
        <dbReference type="ARBA" id="ARBA00023002"/>
    </source>
</evidence>
<evidence type="ECO:0000256" key="12">
    <source>
        <dbReference type="ARBA" id="ARBA00048028"/>
    </source>
</evidence>
<feature type="binding site" evidence="13 15">
    <location>
        <begin position="364"/>
        <end position="365"/>
    </location>
    <ligand>
        <name>IMP</name>
        <dbReference type="ChEBI" id="CHEBI:58053"/>
    </ligand>
</feature>
<feature type="binding site" evidence="13 15">
    <location>
        <position position="306"/>
    </location>
    <ligand>
        <name>IMP</name>
        <dbReference type="ChEBI" id="CHEBI:58053"/>
    </ligand>
</feature>
<reference evidence="22 23" key="1">
    <citation type="submission" date="2019-01" db="EMBL/GenBank/DDBJ databases">
        <title>Draft genome sequences of the type strains of six Macrococcus species.</title>
        <authorList>
            <person name="Mazhar S."/>
            <person name="Altermann E."/>
            <person name="Hill C."/>
            <person name="Mcauliffe O."/>
        </authorList>
    </citation>
    <scope>NUCLEOTIDE SEQUENCE [LARGE SCALE GENOMIC DNA]</scope>
    <source>
        <strain evidence="22 23">CCM4815</strain>
    </source>
</reference>
<keyword evidence="5" id="KW-0677">Repeat</keyword>
<dbReference type="InterPro" id="IPR001093">
    <property type="entry name" value="IMP_DH_GMPRt"/>
</dbReference>
<evidence type="ECO:0000256" key="7">
    <source>
        <dbReference type="ARBA" id="ARBA00022755"/>
    </source>
</evidence>
<evidence type="ECO:0000256" key="11">
    <source>
        <dbReference type="ARBA" id="ARBA00023122"/>
    </source>
</evidence>
<evidence type="ECO:0000256" key="8">
    <source>
        <dbReference type="ARBA" id="ARBA00022958"/>
    </source>
</evidence>
<comment type="activity regulation">
    <text evidence="13">Mycophenolic acid (MPA) is a non-competitive inhibitor that prevents formation of the closed enzyme conformation by binding to the same site as the amobile flap. In contrast, mizoribine monophosphate (MZP) is a competitive inhibitor that induces the closed conformation. MPA is a potent inhibitor of mammalian IMPDHs but a poor inhibitor of the bacterial enzymes. MZP is a more potent inhibitor of bacterial IMPDH.</text>
</comment>